<evidence type="ECO:0000313" key="6">
    <source>
        <dbReference type="EMBL" id="QEH36855.1"/>
    </source>
</evidence>
<gene>
    <name evidence="6" type="primary">kinE_1</name>
    <name evidence="6" type="ORF">OJF2_54400</name>
</gene>
<dbReference type="Pfam" id="PF02518">
    <property type="entry name" value="HATPase_c"/>
    <property type="match status" value="1"/>
</dbReference>
<proteinExistence type="predicted"/>
<dbReference type="InterPro" id="IPR036890">
    <property type="entry name" value="HATPase_C_sf"/>
</dbReference>
<dbReference type="AlphaFoldDB" id="A0A5B9W9T7"/>
<dbReference type="PANTHER" id="PTHR42878:SF14">
    <property type="entry name" value="OSMOLARITY TWO-COMPONENT SYSTEM PROTEIN SSK1"/>
    <property type="match status" value="1"/>
</dbReference>
<dbReference type="SUPFAM" id="SSF55874">
    <property type="entry name" value="ATPase domain of HSP90 chaperone/DNA topoisomerase II/histidine kinase"/>
    <property type="match status" value="1"/>
</dbReference>
<dbReference type="InterPro" id="IPR005467">
    <property type="entry name" value="His_kinase_dom"/>
</dbReference>
<dbReference type="InterPro" id="IPR003594">
    <property type="entry name" value="HATPase_dom"/>
</dbReference>
<evidence type="ECO:0000256" key="1">
    <source>
        <dbReference type="ARBA" id="ARBA00000085"/>
    </source>
</evidence>
<accession>A0A5B9W9T7</accession>
<dbReference type="KEGG" id="agv:OJF2_54400"/>
<evidence type="ECO:0000256" key="2">
    <source>
        <dbReference type="ARBA" id="ARBA00012438"/>
    </source>
</evidence>
<sequence length="243" mass="26271">MLPDGAIENHELKPLLGHLCSAVGHHVINALSTVVSQGEILRTLGTSSPSGSLEVRDRVETIIRAAFDASTITRKLIGISHDLTAVGFDQATSPVAAIRLDEWLPGFVDEARGTLGPRAEWTLDLSPVPPLLAQPDLLKIMFRLLIQNSLEAMPEGRGTLAFSTRPAPRDWLVVELRDDGAGMTPEVMEHATEPFFTTRPERTGIGLTIARGIWRRHRGSLALEGAPGKGTTIRLLAPSMSVN</sequence>
<dbReference type="Proteomes" id="UP000324233">
    <property type="component" value="Chromosome"/>
</dbReference>
<evidence type="ECO:0000259" key="5">
    <source>
        <dbReference type="PROSITE" id="PS50109"/>
    </source>
</evidence>
<dbReference type="EC" id="2.7.13.3" evidence="2"/>
<dbReference type="PANTHER" id="PTHR42878">
    <property type="entry name" value="TWO-COMPONENT HISTIDINE KINASE"/>
    <property type="match status" value="1"/>
</dbReference>
<keyword evidence="3 6" id="KW-0808">Transferase</keyword>
<dbReference type="GO" id="GO:0000156">
    <property type="term" value="F:phosphorelay response regulator activity"/>
    <property type="evidence" value="ECO:0007669"/>
    <property type="project" value="TreeGrafter"/>
</dbReference>
<dbReference type="RefSeq" id="WP_168222062.1">
    <property type="nucleotide sequence ID" value="NZ_CP042997.1"/>
</dbReference>
<keyword evidence="7" id="KW-1185">Reference proteome</keyword>
<evidence type="ECO:0000256" key="4">
    <source>
        <dbReference type="ARBA" id="ARBA00022777"/>
    </source>
</evidence>
<reference evidence="6 7" key="1">
    <citation type="submission" date="2019-08" db="EMBL/GenBank/DDBJ databases">
        <title>Deep-cultivation of Planctomycetes and their phenomic and genomic characterization uncovers novel biology.</title>
        <authorList>
            <person name="Wiegand S."/>
            <person name="Jogler M."/>
            <person name="Boedeker C."/>
            <person name="Pinto D."/>
            <person name="Vollmers J."/>
            <person name="Rivas-Marin E."/>
            <person name="Kohn T."/>
            <person name="Peeters S.H."/>
            <person name="Heuer A."/>
            <person name="Rast P."/>
            <person name="Oberbeckmann S."/>
            <person name="Bunk B."/>
            <person name="Jeske O."/>
            <person name="Meyerdierks A."/>
            <person name="Storesund J.E."/>
            <person name="Kallscheuer N."/>
            <person name="Luecker S."/>
            <person name="Lage O.M."/>
            <person name="Pohl T."/>
            <person name="Merkel B.J."/>
            <person name="Hornburger P."/>
            <person name="Mueller R.-W."/>
            <person name="Bruemmer F."/>
            <person name="Labrenz M."/>
            <person name="Spormann A.M."/>
            <person name="Op den Camp H."/>
            <person name="Overmann J."/>
            <person name="Amann R."/>
            <person name="Jetten M.S.M."/>
            <person name="Mascher T."/>
            <person name="Medema M.H."/>
            <person name="Devos D.P."/>
            <person name="Kaster A.-K."/>
            <person name="Ovreas L."/>
            <person name="Rohde M."/>
            <person name="Galperin M.Y."/>
            <person name="Jogler C."/>
        </authorList>
    </citation>
    <scope>NUCLEOTIDE SEQUENCE [LARGE SCALE GENOMIC DNA]</scope>
    <source>
        <strain evidence="6 7">OJF2</strain>
    </source>
</reference>
<dbReference type="PROSITE" id="PS50109">
    <property type="entry name" value="HIS_KIN"/>
    <property type="match status" value="1"/>
</dbReference>
<name>A0A5B9W9T7_9BACT</name>
<dbReference type="EMBL" id="CP042997">
    <property type="protein sequence ID" value="QEH36855.1"/>
    <property type="molecule type" value="Genomic_DNA"/>
</dbReference>
<dbReference type="InterPro" id="IPR004358">
    <property type="entry name" value="Sig_transdc_His_kin-like_C"/>
</dbReference>
<dbReference type="GO" id="GO:0030295">
    <property type="term" value="F:protein kinase activator activity"/>
    <property type="evidence" value="ECO:0007669"/>
    <property type="project" value="TreeGrafter"/>
</dbReference>
<evidence type="ECO:0000313" key="7">
    <source>
        <dbReference type="Proteomes" id="UP000324233"/>
    </source>
</evidence>
<dbReference type="GO" id="GO:0007234">
    <property type="term" value="P:osmosensory signaling via phosphorelay pathway"/>
    <property type="evidence" value="ECO:0007669"/>
    <property type="project" value="TreeGrafter"/>
</dbReference>
<dbReference type="InterPro" id="IPR050351">
    <property type="entry name" value="BphY/WalK/GraS-like"/>
</dbReference>
<feature type="domain" description="Histidine kinase" evidence="5">
    <location>
        <begin position="22"/>
        <end position="241"/>
    </location>
</feature>
<organism evidence="6 7">
    <name type="scientific">Aquisphaera giovannonii</name>
    <dbReference type="NCBI Taxonomy" id="406548"/>
    <lineage>
        <taxon>Bacteria</taxon>
        <taxon>Pseudomonadati</taxon>
        <taxon>Planctomycetota</taxon>
        <taxon>Planctomycetia</taxon>
        <taxon>Isosphaerales</taxon>
        <taxon>Isosphaeraceae</taxon>
        <taxon>Aquisphaera</taxon>
    </lineage>
</organism>
<protein>
    <recommendedName>
        <fullName evidence="2">histidine kinase</fullName>
        <ecNumber evidence="2">2.7.13.3</ecNumber>
    </recommendedName>
</protein>
<dbReference type="SMART" id="SM00387">
    <property type="entry name" value="HATPase_c"/>
    <property type="match status" value="1"/>
</dbReference>
<dbReference type="GO" id="GO:0004673">
    <property type="term" value="F:protein histidine kinase activity"/>
    <property type="evidence" value="ECO:0007669"/>
    <property type="project" value="UniProtKB-EC"/>
</dbReference>
<keyword evidence="4 6" id="KW-0418">Kinase</keyword>
<dbReference type="Gene3D" id="3.30.565.10">
    <property type="entry name" value="Histidine kinase-like ATPase, C-terminal domain"/>
    <property type="match status" value="1"/>
</dbReference>
<evidence type="ECO:0000256" key="3">
    <source>
        <dbReference type="ARBA" id="ARBA00022679"/>
    </source>
</evidence>
<comment type="catalytic activity">
    <reaction evidence="1">
        <text>ATP + protein L-histidine = ADP + protein N-phospho-L-histidine.</text>
        <dbReference type="EC" id="2.7.13.3"/>
    </reaction>
</comment>
<dbReference type="PRINTS" id="PR00344">
    <property type="entry name" value="BCTRLSENSOR"/>
</dbReference>